<evidence type="ECO:0000313" key="1">
    <source>
        <dbReference type="EMBL" id="AXL22288.1"/>
    </source>
</evidence>
<reference evidence="1 2" key="1">
    <citation type="submission" date="2018-05" db="EMBL/GenBank/DDBJ databases">
        <title>Complete genome sequence of Megasphaera sp. AJH120T, isolated from the ceca of a chicken.</title>
        <authorList>
            <person name="Maki J."/>
            <person name="Looft T."/>
        </authorList>
    </citation>
    <scope>NUCLEOTIDE SEQUENCE [LARGE SCALE GENOMIC DNA]</scope>
    <source>
        <strain evidence="1 2">AJH120</strain>
    </source>
</reference>
<organism evidence="1 2">
    <name type="scientific">Megasphaera stantonii</name>
    <dbReference type="NCBI Taxonomy" id="2144175"/>
    <lineage>
        <taxon>Bacteria</taxon>
        <taxon>Bacillati</taxon>
        <taxon>Bacillota</taxon>
        <taxon>Negativicutes</taxon>
        <taxon>Veillonellales</taxon>
        <taxon>Veillonellaceae</taxon>
        <taxon>Megasphaera</taxon>
    </lineage>
</organism>
<name>A0A346B2E5_9FIRM</name>
<dbReference type="RefSeq" id="WP_107196680.1">
    <property type="nucleotide sequence ID" value="NZ_CP029462.1"/>
</dbReference>
<dbReference type="Proteomes" id="UP000254337">
    <property type="component" value="Chromosome"/>
</dbReference>
<dbReference type="OrthoDB" id="1623067at2"/>
<accession>A0A346B2E5</accession>
<proteinExistence type="predicted"/>
<dbReference type="EMBL" id="CP029462">
    <property type="protein sequence ID" value="AXL22288.1"/>
    <property type="molecule type" value="Genomic_DNA"/>
</dbReference>
<dbReference type="KEGG" id="meg:DKB62_12350"/>
<protein>
    <submittedName>
        <fullName evidence="1">Uncharacterized protein</fullName>
    </submittedName>
</protein>
<evidence type="ECO:0000313" key="2">
    <source>
        <dbReference type="Proteomes" id="UP000254337"/>
    </source>
</evidence>
<dbReference type="AlphaFoldDB" id="A0A346B2E5"/>
<gene>
    <name evidence="1" type="ORF">DKB62_12350</name>
</gene>
<sequence>MKAKINVTVFQNGDVDILQASVYEELWKDYKAFKERARRHHEKDSAKGDFFARRYERAALLTLFTFLEGVVDRWLKEAAAAAGAEPVGLPKLSDKCRYLTQLACLPPFRGITYDAARLLTFTGRYEQADLALLEHVDGSLLQTIEDAVDEYMTFIERVTGFTRFPHLNAGTAAIMETIGSWRQ</sequence>
<keyword evidence="2" id="KW-1185">Reference proteome</keyword>